<name>A0A4Y2UI56_ARAVE</name>
<reference evidence="1 2" key="1">
    <citation type="journal article" date="2019" name="Sci. Rep.">
        <title>Orb-weaving spider Araneus ventricosus genome elucidates the spidroin gene catalogue.</title>
        <authorList>
            <person name="Kono N."/>
            <person name="Nakamura H."/>
            <person name="Ohtoshi R."/>
            <person name="Moran D.A.P."/>
            <person name="Shinohara A."/>
            <person name="Yoshida Y."/>
            <person name="Fujiwara M."/>
            <person name="Mori M."/>
            <person name="Tomita M."/>
            <person name="Arakawa K."/>
        </authorList>
    </citation>
    <scope>NUCLEOTIDE SEQUENCE [LARGE SCALE GENOMIC DNA]</scope>
</reference>
<dbReference type="AlphaFoldDB" id="A0A4Y2UI56"/>
<sequence>MHQASRHSGSSSKSDLELETRRLAVEILPLGHGGLDDFSKQHFRIILQSGGTFRAYRRRKRSKRHLPPRGGSGILDRSFMLTFLRFQNVQMEKYKSLPRMKRKT</sequence>
<accession>A0A4Y2UI56</accession>
<dbReference type="EMBL" id="BGPR01036566">
    <property type="protein sequence ID" value="GBO11824.1"/>
    <property type="molecule type" value="Genomic_DNA"/>
</dbReference>
<keyword evidence="2" id="KW-1185">Reference proteome</keyword>
<evidence type="ECO:0000313" key="2">
    <source>
        <dbReference type="Proteomes" id="UP000499080"/>
    </source>
</evidence>
<dbReference type="Proteomes" id="UP000499080">
    <property type="component" value="Unassembled WGS sequence"/>
</dbReference>
<proteinExistence type="predicted"/>
<evidence type="ECO:0000313" key="1">
    <source>
        <dbReference type="EMBL" id="GBO11824.1"/>
    </source>
</evidence>
<protein>
    <submittedName>
        <fullName evidence="1">Uncharacterized protein</fullName>
    </submittedName>
</protein>
<comment type="caution">
    <text evidence="1">The sequence shown here is derived from an EMBL/GenBank/DDBJ whole genome shotgun (WGS) entry which is preliminary data.</text>
</comment>
<organism evidence="1 2">
    <name type="scientific">Araneus ventricosus</name>
    <name type="common">Orbweaver spider</name>
    <name type="synonym">Epeira ventricosa</name>
    <dbReference type="NCBI Taxonomy" id="182803"/>
    <lineage>
        <taxon>Eukaryota</taxon>
        <taxon>Metazoa</taxon>
        <taxon>Ecdysozoa</taxon>
        <taxon>Arthropoda</taxon>
        <taxon>Chelicerata</taxon>
        <taxon>Arachnida</taxon>
        <taxon>Araneae</taxon>
        <taxon>Araneomorphae</taxon>
        <taxon>Entelegynae</taxon>
        <taxon>Araneoidea</taxon>
        <taxon>Araneidae</taxon>
        <taxon>Araneus</taxon>
    </lineage>
</organism>
<gene>
    <name evidence="1" type="ORF">AVEN_160949_1</name>
</gene>